<evidence type="ECO:0000313" key="2">
    <source>
        <dbReference type="EMBL" id="GKT33445.1"/>
    </source>
</evidence>
<reference evidence="2" key="1">
    <citation type="submission" date="2022-03" db="EMBL/GenBank/DDBJ databases">
        <title>Draft genome sequence of Aduncisulcus paluster, a free-living microaerophilic Fornicata.</title>
        <authorList>
            <person name="Yuyama I."/>
            <person name="Kume K."/>
            <person name="Tamura T."/>
            <person name="Inagaki Y."/>
            <person name="Hashimoto T."/>
        </authorList>
    </citation>
    <scope>NUCLEOTIDE SEQUENCE</scope>
    <source>
        <strain evidence="2">NY0171</strain>
    </source>
</reference>
<proteinExistence type="predicted"/>
<gene>
    <name evidence="2" type="ORF">ADUPG1_007351</name>
</gene>
<keyword evidence="3" id="KW-1185">Reference proteome</keyword>
<feature type="non-terminal residue" evidence="2">
    <location>
        <position position="464"/>
    </location>
</feature>
<evidence type="ECO:0000256" key="1">
    <source>
        <dbReference type="SAM" id="MobiDB-lite"/>
    </source>
</evidence>
<dbReference type="Proteomes" id="UP001057375">
    <property type="component" value="Unassembled WGS sequence"/>
</dbReference>
<feature type="compositionally biased region" description="Low complexity" evidence="1">
    <location>
        <begin position="9"/>
        <end position="19"/>
    </location>
</feature>
<sequence length="464" mass="52458">MTKVKTVKTVKNTSSVNTKGDSDVVIIGKRGSPKRKSGDSVSSTVTRDKSEIMSPTIKSSVESDKTVEDSVSVIEKDGLLVLKDSTLDRDDLSLTGTSARGHDVSTSRLTVLMDDKSRRPHGDFVVKLKSVEATEIVDFVHKCLEIVENDRSVKLPCLGKLIQSEVLMVLDMSATTPFDASRDDHEYVEQALRDILKMFVAENAFENLLAEASEIVCACDSFKDDFGAVTPDQMRKYNFEWLQLLKRRPMTGWDRSRIHEVVDLFVRGLKPRFFSEKVSRDLDDLRHYGKKERSVEDPKAVVLEEDYVKGVGRYALGLVDRAEFHKTLGKAIVGVRKSPVDVHKRRSSESVSGSDELDLDFSANRGRGGRHVSRRGVRAPMCVYCGKNDHFVWSCTDYMSSDLTRKLVGEDRWSVYAETLKDRGMREECEELVGFRRDIHREEEFAHRSGHRPDDSLVKPESRT</sequence>
<accession>A0ABQ5KR50</accession>
<organism evidence="2 3">
    <name type="scientific">Aduncisulcus paluster</name>
    <dbReference type="NCBI Taxonomy" id="2918883"/>
    <lineage>
        <taxon>Eukaryota</taxon>
        <taxon>Metamonada</taxon>
        <taxon>Carpediemonas-like organisms</taxon>
        <taxon>Aduncisulcus</taxon>
    </lineage>
</organism>
<protein>
    <submittedName>
        <fullName evidence="2">Uncharacterized protein</fullName>
    </submittedName>
</protein>
<feature type="region of interest" description="Disordered" evidence="1">
    <location>
        <begin position="444"/>
        <end position="464"/>
    </location>
</feature>
<name>A0ABQ5KR50_9EUKA</name>
<comment type="caution">
    <text evidence="2">The sequence shown here is derived from an EMBL/GenBank/DDBJ whole genome shotgun (WGS) entry which is preliminary data.</text>
</comment>
<evidence type="ECO:0000313" key="3">
    <source>
        <dbReference type="Proteomes" id="UP001057375"/>
    </source>
</evidence>
<feature type="region of interest" description="Disordered" evidence="1">
    <location>
        <begin position="1"/>
        <end position="61"/>
    </location>
</feature>
<dbReference type="EMBL" id="BQXS01010260">
    <property type="protein sequence ID" value="GKT33445.1"/>
    <property type="molecule type" value="Genomic_DNA"/>
</dbReference>